<keyword evidence="2" id="KW-1185">Reference proteome</keyword>
<feature type="non-terminal residue" evidence="1">
    <location>
        <position position="1"/>
    </location>
</feature>
<dbReference type="PANTHER" id="PTHR47148:SF1">
    <property type="entry name" value="CYTOCHROME C OXIDASE ASSEMBLY FACTOR 1 HOMOLOG"/>
    <property type="match status" value="1"/>
</dbReference>
<name>A0A6G1ACU5_CROCR</name>
<accession>A0A6G1ACU5</accession>
<dbReference type="GO" id="GO:0032981">
    <property type="term" value="P:mitochondrial respiratory chain complex I assembly"/>
    <property type="evidence" value="ECO:0007669"/>
    <property type="project" value="TreeGrafter"/>
</dbReference>
<dbReference type="PANTHER" id="PTHR47148">
    <property type="entry name" value="CYTOCHROME C OXIDASE ASSEMBLY FACTOR 1 HOMOLOG"/>
    <property type="match status" value="1"/>
</dbReference>
<dbReference type="EMBL" id="VOAJ01005924">
    <property type="protein sequence ID" value="KAF0873262.1"/>
    <property type="molecule type" value="Genomic_DNA"/>
</dbReference>
<dbReference type="AlphaFoldDB" id="A0A6G1ACU5"/>
<dbReference type="Proteomes" id="UP000475037">
    <property type="component" value="Unassembled WGS sequence"/>
</dbReference>
<sequence>VFKSSGSKMPSPLGKLAFLSSVLAGGSGARVYYLIRQAFSGASYYQLALEQLHSCPEASAALGPPLSV</sequence>
<evidence type="ECO:0000313" key="2">
    <source>
        <dbReference type="Proteomes" id="UP000475037"/>
    </source>
</evidence>
<feature type="non-terminal residue" evidence="1">
    <location>
        <position position="68"/>
    </location>
</feature>
<organism evidence="1 2">
    <name type="scientific">Crocuta crocuta</name>
    <name type="common">Spotted hyena</name>
    <dbReference type="NCBI Taxonomy" id="9678"/>
    <lineage>
        <taxon>Eukaryota</taxon>
        <taxon>Metazoa</taxon>
        <taxon>Chordata</taxon>
        <taxon>Craniata</taxon>
        <taxon>Vertebrata</taxon>
        <taxon>Euteleostomi</taxon>
        <taxon>Mammalia</taxon>
        <taxon>Eutheria</taxon>
        <taxon>Laurasiatheria</taxon>
        <taxon>Carnivora</taxon>
        <taxon>Feliformia</taxon>
        <taxon>Hyaenidae</taxon>
        <taxon>Crocuta</taxon>
    </lineage>
</organism>
<proteinExistence type="predicted"/>
<protein>
    <submittedName>
        <fullName evidence="1">COA1 factor</fullName>
    </submittedName>
</protein>
<comment type="caution">
    <text evidence="1">The sequence shown here is derived from an EMBL/GenBank/DDBJ whole genome shotgun (WGS) entry which is preliminary data.</text>
</comment>
<reference evidence="1 2" key="1">
    <citation type="submission" date="2019-11" db="EMBL/GenBank/DDBJ databases">
        <authorList>
            <person name="Yang C."/>
            <person name="Li F."/>
        </authorList>
    </citation>
    <scope>NUCLEOTIDE SEQUENCE [LARGE SCALE GENOMIC DNA]</scope>
    <source>
        <strain evidence="1">KB4526</strain>
        <tissue evidence="1">Muscle</tissue>
    </source>
</reference>
<gene>
    <name evidence="1" type="primary">Coa1</name>
    <name evidence="1" type="ORF">FOF47_R16671</name>
</gene>
<dbReference type="GO" id="GO:0005743">
    <property type="term" value="C:mitochondrial inner membrane"/>
    <property type="evidence" value="ECO:0007669"/>
    <property type="project" value="TreeGrafter"/>
</dbReference>
<dbReference type="GO" id="GO:0033617">
    <property type="term" value="P:mitochondrial respiratory chain complex IV assembly"/>
    <property type="evidence" value="ECO:0007669"/>
    <property type="project" value="TreeGrafter"/>
</dbReference>
<evidence type="ECO:0000313" key="1">
    <source>
        <dbReference type="EMBL" id="KAF0873262.1"/>
    </source>
</evidence>